<protein>
    <recommendedName>
        <fullName evidence="3">LA2681-like HEPN domain-containing protein</fullName>
    </recommendedName>
</protein>
<name>A0ABS4NKD5_9BACL</name>
<comment type="caution">
    <text evidence="1">The sequence shown here is derived from an EMBL/GenBank/DDBJ whole genome shotgun (WGS) entry which is preliminary data.</text>
</comment>
<proteinExistence type="predicted"/>
<accession>A0ABS4NKD5</accession>
<sequence>MGDSKSIVADPQFLKIGGNAENIIIIQGNINDLANEFFIYSLNFKKSAHIITEHLFSSRPDISKLDTYFFSLAFLYRHSLELILKAIGFQYIKEQSERKKFIKETFHNMAEILREVSPFIQDQIENNRGGYNWLVSLFDDMSLKDKESDSFRYPFGITVIKDQDPFLEMPKKYGIKSFFDKQTHIDLIAFVCKMEVAFNILSNYYSNTLKIIEDYKKYKPLFLEEGGGYYGQSVVGYSYSRNRFYPYVKAYTESADILHQYMNKKTEIKGSLFIPMCYLYRNGIELAIKEILFEECSLDHQSAVKKIKEKKHSISALWNSIRSEVMRHVGVSDEGHLLNVEKYIKQLHDFDGASDKFRYPTNKDLQVHYNKPKKFDVDNVAGFFGQLSYFFHGVCLMMSAQNEMQADMEAEYRAQMPDEYDYSN</sequence>
<dbReference type="RefSeq" id="WP_209869194.1">
    <property type="nucleotide sequence ID" value="NZ_JAGGLV010000001.1"/>
</dbReference>
<reference evidence="1 2" key="1">
    <citation type="submission" date="2021-03" db="EMBL/GenBank/DDBJ databases">
        <title>Genomic Encyclopedia of Type Strains, Phase IV (KMG-IV): sequencing the most valuable type-strain genomes for metagenomic binning, comparative biology and taxonomic classification.</title>
        <authorList>
            <person name="Goeker M."/>
        </authorList>
    </citation>
    <scope>NUCLEOTIDE SEQUENCE [LARGE SCALE GENOMIC DNA]</scope>
    <source>
        <strain evidence="1 2">DSM 101953</strain>
    </source>
</reference>
<evidence type="ECO:0000313" key="2">
    <source>
        <dbReference type="Proteomes" id="UP000773462"/>
    </source>
</evidence>
<gene>
    <name evidence="1" type="ORF">J2Z70_000642</name>
</gene>
<organism evidence="1 2">
    <name type="scientific">Paenibacillus silagei</name>
    <dbReference type="NCBI Taxonomy" id="1670801"/>
    <lineage>
        <taxon>Bacteria</taxon>
        <taxon>Bacillati</taxon>
        <taxon>Bacillota</taxon>
        <taxon>Bacilli</taxon>
        <taxon>Bacillales</taxon>
        <taxon>Paenibacillaceae</taxon>
        <taxon>Paenibacillus</taxon>
    </lineage>
</organism>
<evidence type="ECO:0000313" key="1">
    <source>
        <dbReference type="EMBL" id="MBP2110503.1"/>
    </source>
</evidence>
<evidence type="ECO:0008006" key="3">
    <source>
        <dbReference type="Google" id="ProtNLM"/>
    </source>
</evidence>
<dbReference type="EMBL" id="JAGGLV010000001">
    <property type="protein sequence ID" value="MBP2110503.1"/>
    <property type="molecule type" value="Genomic_DNA"/>
</dbReference>
<keyword evidence="2" id="KW-1185">Reference proteome</keyword>
<dbReference type="Proteomes" id="UP000773462">
    <property type="component" value="Unassembled WGS sequence"/>
</dbReference>